<evidence type="ECO:0000256" key="1">
    <source>
        <dbReference type="SAM" id="MobiDB-lite"/>
    </source>
</evidence>
<feature type="region of interest" description="Disordered" evidence="1">
    <location>
        <begin position="78"/>
        <end position="105"/>
    </location>
</feature>
<dbReference type="Proteomes" id="UP000217838">
    <property type="component" value="Unassembled WGS sequence"/>
</dbReference>
<feature type="compositionally biased region" description="Polar residues" evidence="1">
    <location>
        <begin position="78"/>
        <end position="89"/>
    </location>
</feature>
<comment type="caution">
    <text evidence="2">The sequence shown here is derived from an EMBL/GenBank/DDBJ whole genome shotgun (WGS) entry which is preliminary data.</text>
</comment>
<proteinExistence type="predicted"/>
<gene>
    <name evidence="2" type="ORF">COB11_03645</name>
</gene>
<sequence>MDLQRLSNAAYNRVSGYLASEENLKTVVAGSSVGILSYGCVTILTKASFALLAAASWTFVGVVCAVAAKYLYEAATRDSSTPTTPTNSLMRPIQPSPTIPTTIRSPIPRVVGSLTGSLTPVISPPTTQPSPTTSSTGNIVTVRAQETRTPSVLATVTEGITTSTPPASTTPHLSVKNAKTIADGTSLWDGLIAEKVNADELKNFESGLEDLYSKNGQPLYSITNRIIEGYSFETVYNVPKWTDMVVDFATSKDSDDKSAIECWEYCSNHHEDFGEFILEEKLKSRENRNNRYPQDFILYEIRGVPSANLAIKGRDLPVFHDRIKFFTNHIATLLKG</sequence>
<organism evidence="2 3">
    <name type="scientific">Aerophobetes bacterium</name>
    <dbReference type="NCBI Taxonomy" id="2030807"/>
    <lineage>
        <taxon>Bacteria</taxon>
        <taxon>Candidatus Aerophobota</taxon>
    </lineage>
</organism>
<dbReference type="EMBL" id="NVUU01000036">
    <property type="protein sequence ID" value="PCI94559.1"/>
    <property type="molecule type" value="Genomic_DNA"/>
</dbReference>
<name>A0A2A4YJ90_UNCAE</name>
<protein>
    <submittedName>
        <fullName evidence="2">Uncharacterized protein</fullName>
    </submittedName>
</protein>
<dbReference type="AlphaFoldDB" id="A0A2A4YJ90"/>
<reference evidence="3" key="1">
    <citation type="submission" date="2017-08" db="EMBL/GenBank/DDBJ databases">
        <title>A dynamic microbial community with high functional redundancy inhabits the cold, oxic subseafloor aquifer.</title>
        <authorList>
            <person name="Tully B.J."/>
            <person name="Wheat C.G."/>
            <person name="Glazer B.T."/>
            <person name="Huber J.A."/>
        </authorList>
    </citation>
    <scope>NUCLEOTIDE SEQUENCE [LARGE SCALE GENOMIC DNA]</scope>
</reference>
<evidence type="ECO:0000313" key="2">
    <source>
        <dbReference type="EMBL" id="PCI94559.1"/>
    </source>
</evidence>
<evidence type="ECO:0000313" key="3">
    <source>
        <dbReference type="Proteomes" id="UP000217838"/>
    </source>
</evidence>
<accession>A0A2A4YJ90</accession>